<keyword evidence="9" id="KW-0007">Acetylation</keyword>
<dbReference type="GO" id="GO:0031267">
    <property type="term" value="F:small GTPase binding"/>
    <property type="evidence" value="ECO:0007669"/>
    <property type="project" value="InterPro"/>
</dbReference>
<dbReference type="Gene3D" id="1.25.10.10">
    <property type="entry name" value="Leucine-rich Repeat Variant"/>
    <property type="match status" value="2"/>
</dbReference>
<feature type="domain" description="Importin N-terminal" evidence="14">
    <location>
        <begin position="71"/>
        <end position="124"/>
    </location>
</feature>
<sequence length="1432" mass="164915">MDVLDTHSLVLDVLNRASSQDPQILKPAEAKLREWETEPGFYTSQCKSANGLQLSFRNMCQIYAVKPAEINVISNHSLEVNVRWMAVLYMKNGIDRYWRKNAPHAISEEEKQFVRQNLLTDFMEPISQIAVQRAVIIGKVARLDCPKDWPQLFPTLLQAVESSDNLMQHRALLTLHHVVKTISSKRLAGDRKQFQEFTNQIFAYVFNLWNRFTDSFIQSIIQGENPELSQIHLEKALLTLRILRKLSSFGFFKPHTNKYCMDFMNMIFPKTRSMLICYKEMKSKGYQHMENCEKFIIHLTTVLLSMLYFHPLSFIDLIQPTLELCVFYLFTDGGIVFLFQRFVIQCFNLIKDILLCSEYRAAKPQKIVVTTEGSRGYANIQSFFTPDAIADICRKLVGHYFVLTQDELDAWDADPEAFSNDECGDSWKYSLRPSMHTVFVTIFHEYREVLTPVILEMISTTNVIVPPEDMQRILRKDAVYNAAALCAFDLYDEVDFDQWFTNTLVNELKIKHVNYRLIRRRVAVLIGRWTGIKLSVDLRPALYECVIGLLRPEEDMVVRLTAATTLRYAIDDFEFNGEQFKDYMFNAFDLLFTLLKEGSECETKMQILNVMCLLLERMGSNIVPHSKTFVQYLPHLWQESEDHNMLRCAIVATLAEFVKAFGSVPEDLTHFLLPIIQMGTNTNESSIVYLLEDALDLWTAVLEYSPTMTNELMQLFNNMPSLLDYTTETLRTCLYISLVHLLLAPEWVMRSQGNQLMSICVSLMSDLKNEGVVMLMRLVDSFIRAIPGLGSETVMPILPKIFDRIYEGEEYPLVMSMFMCIFGRTLLSSHEVFNRVIAEVARDKNENEQVTLIKIFDIFLTRMSNVAQLDQRKLLGLTLINFLTTQSTPILQRFNKIMSNIVEVLNDISKAADDGAYVDTLFLLEGQCPSNFDEYGSCYKTDHDQRKKQLILNDPVHTIVLKDYLQSQVVRLTAATTLRYAIDDFEFNGEQFKDYMFNAFDLLFTLLKEGSECETKMQILNVMCLLLERMGSNIVPHSKTFVQYLPHLWQESEDHNMLRCAIVATLAEFVKAFGSVPEDLTHFLLPIIQMGTNTNESSIVYLLEDALDLWTAVLEYSPTMTNELMQLFNNMPSLLDYTTETLRTCLYISLVHLLLAPEWVMRSQGNQLMSICVSLMSDLKNEGVVMLMRLVDSFIRAIPGLGSETVMPILPKIFDRIYEGEEYPLVMSMFMCIFGRTLLSSHEVFNRVIAEVARDKNENEQVTLIKIFDIFLTRMSNVAQLDQRKLLGNSTPHFLDLCNKCIVLFTGLTLINFLTTQSTPILQRFNKIMSNIVEVLNDISKAADDGAYVDTLFLLEGQCPSNFDEYGSCYKTDHDQRKKQLILNDPVHTIVLKDYLQSQVFALRGQLGQQYEELIRSLDAAVVSQLKEYITF</sequence>
<dbReference type="PROSITE" id="PS50166">
    <property type="entry name" value="IMPORTIN_B_NT"/>
    <property type="match status" value="1"/>
</dbReference>
<evidence type="ECO:0000256" key="8">
    <source>
        <dbReference type="ARBA" id="ARBA00022927"/>
    </source>
</evidence>
<dbReference type="InterPro" id="IPR011989">
    <property type="entry name" value="ARM-like"/>
</dbReference>
<evidence type="ECO:0000256" key="3">
    <source>
        <dbReference type="ARBA" id="ARBA00007991"/>
    </source>
</evidence>
<dbReference type="Pfam" id="PF03810">
    <property type="entry name" value="IBN_N"/>
    <property type="match status" value="1"/>
</dbReference>
<evidence type="ECO:0000313" key="15">
    <source>
        <dbReference type="EMBL" id="ENN74367.1"/>
    </source>
</evidence>
<evidence type="ECO:0000256" key="6">
    <source>
        <dbReference type="ARBA" id="ARBA00022553"/>
    </source>
</evidence>
<dbReference type="PANTHER" id="PTHR10997">
    <property type="entry name" value="IMPORTIN-7, 8, 11"/>
    <property type="match status" value="1"/>
</dbReference>
<evidence type="ECO:0000256" key="7">
    <source>
        <dbReference type="ARBA" id="ARBA00022737"/>
    </source>
</evidence>
<name>N6U702_DENPD</name>
<evidence type="ECO:0000256" key="1">
    <source>
        <dbReference type="ARBA" id="ARBA00004123"/>
    </source>
</evidence>
<reference evidence="15" key="1">
    <citation type="journal article" date="2013" name="Genome Biol.">
        <title>Draft genome of the mountain pine beetle, Dendroctonus ponderosae Hopkins, a major forest pest.</title>
        <authorList>
            <person name="Keeling C.I."/>
            <person name="Yuen M.M."/>
            <person name="Liao N.Y."/>
            <person name="Docking T.R."/>
            <person name="Chan S.K."/>
            <person name="Taylor G.A."/>
            <person name="Palmquist D.L."/>
            <person name="Jackman S.D."/>
            <person name="Nguyen A."/>
            <person name="Li M."/>
            <person name="Henderson H."/>
            <person name="Janes J.K."/>
            <person name="Zhao Y."/>
            <person name="Pandoh P."/>
            <person name="Moore R."/>
            <person name="Sperling F.A."/>
            <person name="Huber D.P."/>
            <person name="Birol I."/>
            <person name="Jones S.J."/>
            <person name="Bohlmann J."/>
        </authorList>
    </citation>
    <scope>NUCLEOTIDE SEQUENCE</scope>
</reference>
<dbReference type="GO" id="GO:0005635">
    <property type="term" value="C:nuclear envelope"/>
    <property type="evidence" value="ECO:0007669"/>
    <property type="project" value="TreeGrafter"/>
</dbReference>
<keyword evidence="4" id="KW-0813">Transport</keyword>
<keyword evidence="5" id="KW-0963">Cytoplasm</keyword>
<evidence type="ECO:0000256" key="4">
    <source>
        <dbReference type="ARBA" id="ARBA00022448"/>
    </source>
</evidence>
<dbReference type="FunFam" id="1.25.10.10:FF:000116">
    <property type="entry name" value="importin-11 isoform X1"/>
    <property type="match status" value="1"/>
</dbReference>
<proteinExistence type="inferred from homology"/>
<dbReference type="OrthoDB" id="361693at2759"/>
<evidence type="ECO:0000256" key="13">
    <source>
        <dbReference type="ARBA" id="ARBA00077811"/>
    </source>
</evidence>
<dbReference type="Pfam" id="PF25758">
    <property type="entry name" value="TPR_IPO11"/>
    <property type="match status" value="3"/>
</dbReference>
<protein>
    <recommendedName>
        <fullName evidence="12">Importin-11</fullName>
    </recommendedName>
    <alternativeName>
        <fullName evidence="13">Ran-binding protein 11</fullName>
    </alternativeName>
</protein>
<evidence type="ECO:0000256" key="2">
    <source>
        <dbReference type="ARBA" id="ARBA00004496"/>
    </source>
</evidence>
<accession>N6U702</accession>
<dbReference type="InterPro" id="IPR016024">
    <property type="entry name" value="ARM-type_fold"/>
</dbReference>
<dbReference type="GO" id="GO:0006606">
    <property type="term" value="P:protein import into nucleus"/>
    <property type="evidence" value="ECO:0007669"/>
    <property type="project" value="TreeGrafter"/>
</dbReference>
<dbReference type="SMART" id="SM00913">
    <property type="entry name" value="IBN_N"/>
    <property type="match status" value="1"/>
</dbReference>
<dbReference type="GO" id="GO:0005829">
    <property type="term" value="C:cytosol"/>
    <property type="evidence" value="ECO:0007669"/>
    <property type="project" value="TreeGrafter"/>
</dbReference>
<evidence type="ECO:0000256" key="12">
    <source>
        <dbReference type="ARBA" id="ARBA00072254"/>
    </source>
</evidence>
<evidence type="ECO:0000256" key="10">
    <source>
        <dbReference type="ARBA" id="ARBA00023242"/>
    </source>
</evidence>
<dbReference type="EMBL" id="KB741074">
    <property type="protein sequence ID" value="ENN74367.1"/>
    <property type="molecule type" value="Genomic_DNA"/>
</dbReference>
<keyword evidence="10" id="KW-0539">Nucleus</keyword>
<dbReference type="SUPFAM" id="SSF48371">
    <property type="entry name" value="ARM repeat"/>
    <property type="match status" value="2"/>
</dbReference>
<evidence type="ECO:0000256" key="9">
    <source>
        <dbReference type="ARBA" id="ARBA00022990"/>
    </source>
</evidence>
<keyword evidence="8" id="KW-0653">Protein transport</keyword>
<gene>
    <name evidence="15" type="ORF">YQE_09042</name>
</gene>
<comment type="subcellular location">
    <subcellularLocation>
        <location evidence="2">Cytoplasm</location>
    </subcellularLocation>
    <subcellularLocation>
        <location evidence="1">Nucleus</location>
    </subcellularLocation>
</comment>
<dbReference type="OMA" id="VKRICEC"/>
<keyword evidence="7" id="KW-0677">Repeat</keyword>
<evidence type="ECO:0000259" key="14">
    <source>
        <dbReference type="PROSITE" id="PS50166"/>
    </source>
</evidence>
<organism evidence="15">
    <name type="scientific">Dendroctonus ponderosae</name>
    <name type="common">Mountain pine beetle</name>
    <dbReference type="NCBI Taxonomy" id="77166"/>
    <lineage>
        <taxon>Eukaryota</taxon>
        <taxon>Metazoa</taxon>
        <taxon>Ecdysozoa</taxon>
        <taxon>Arthropoda</taxon>
        <taxon>Hexapoda</taxon>
        <taxon>Insecta</taxon>
        <taxon>Pterygota</taxon>
        <taxon>Neoptera</taxon>
        <taxon>Endopterygota</taxon>
        <taxon>Coleoptera</taxon>
        <taxon>Polyphaga</taxon>
        <taxon>Cucujiformia</taxon>
        <taxon>Curculionidae</taxon>
        <taxon>Scolytinae</taxon>
        <taxon>Dendroctonus</taxon>
    </lineage>
</organism>
<evidence type="ECO:0000256" key="5">
    <source>
        <dbReference type="ARBA" id="ARBA00022490"/>
    </source>
</evidence>
<dbReference type="InterPro" id="IPR001494">
    <property type="entry name" value="Importin-beta_N"/>
</dbReference>
<keyword evidence="6" id="KW-0597">Phosphoprotein</keyword>
<feature type="non-terminal residue" evidence="15">
    <location>
        <position position="1"/>
    </location>
</feature>
<evidence type="ECO:0000256" key="11">
    <source>
        <dbReference type="ARBA" id="ARBA00062902"/>
    </source>
</evidence>
<comment type="subunit">
    <text evidence="11">Interacts with UBE2E3 and RPL12.</text>
</comment>
<dbReference type="PANTHER" id="PTHR10997:SF7">
    <property type="entry name" value="IMPORTIN-11"/>
    <property type="match status" value="1"/>
</dbReference>
<dbReference type="InterPro" id="IPR058669">
    <property type="entry name" value="TPR_IPO7/11-like"/>
</dbReference>
<comment type="similarity">
    <text evidence="3">Belongs to the importin beta family.</text>
</comment>
<dbReference type="HOGENOM" id="CLU_003886_0_0_1"/>